<evidence type="ECO:0000313" key="3">
    <source>
        <dbReference type="EMBL" id="CAE8646943.1"/>
    </source>
</evidence>
<organism evidence="3 4">
    <name type="scientific">Polarella glacialis</name>
    <name type="common">Dinoflagellate</name>
    <dbReference type="NCBI Taxonomy" id="89957"/>
    <lineage>
        <taxon>Eukaryota</taxon>
        <taxon>Sar</taxon>
        <taxon>Alveolata</taxon>
        <taxon>Dinophyceae</taxon>
        <taxon>Suessiales</taxon>
        <taxon>Suessiaceae</taxon>
        <taxon>Polarella</taxon>
    </lineage>
</organism>
<feature type="non-terminal residue" evidence="3">
    <location>
        <position position="1"/>
    </location>
</feature>
<evidence type="ECO:0000256" key="1">
    <source>
        <dbReference type="SAM" id="MobiDB-lite"/>
    </source>
</evidence>
<dbReference type="Pfam" id="PF00561">
    <property type="entry name" value="Abhydrolase_1"/>
    <property type="match status" value="1"/>
</dbReference>
<dbReference type="EMBL" id="CAJNNW010004956">
    <property type="protein sequence ID" value="CAE8646943.1"/>
    <property type="molecule type" value="Genomic_DNA"/>
</dbReference>
<protein>
    <recommendedName>
        <fullName evidence="2">AB hydrolase-1 domain-containing protein</fullName>
    </recommendedName>
</protein>
<proteinExistence type="predicted"/>
<dbReference type="SUPFAM" id="SSF53474">
    <property type="entry name" value="alpha/beta-Hydrolases"/>
    <property type="match status" value="1"/>
</dbReference>
<evidence type="ECO:0000259" key="2">
    <source>
        <dbReference type="Pfam" id="PF00561"/>
    </source>
</evidence>
<dbReference type="Proteomes" id="UP000626109">
    <property type="component" value="Unassembled WGS sequence"/>
</dbReference>
<feature type="domain" description="AB hydrolase-1" evidence="2">
    <location>
        <begin position="47"/>
        <end position="169"/>
    </location>
</feature>
<feature type="region of interest" description="Disordered" evidence="1">
    <location>
        <begin position="347"/>
        <end position="389"/>
    </location>
</feature>
<evidence type="ECO:0000313" key="4">
    <source>
        <dbReference type="Proteomes" id="UP000626109"/>
    </source>
</evidence>
<dbReference type="InterPro" id="IPR000073">
    <property type="entry name" value="AB_hydrolase_1"/>
</dbReference>
<accession>A0A813I8F6</accession>
<dbReference type="GO" id="GO:0016020">
    <property type="term" value="C:membrane"/>
    <property type="evidence" value="ECO:0007669"/>
    <property type="project" value="TreeGrafter"/>
</dbReference>
<reference evidence="3" key="1">
    <citation type="submission" date="2021-02" db="EMBL/GenBank/DDBJ databases">
        <authorList>
            <person name="Dougan E. K."/>
            <person name="Rhodes N."/>
            <person name="Thang M."/>
            <person name="Chan C."/>
        </authorList>
    </citation>
    <scope>NUCLEOTIDE SEQUENCE</scope>
</reference>
<comment type="caution">
    <text evidence="3">The sequence shown here is derived from an EMBL/GenBank/DDBJ whole genome shotgun (WGS) entry which is preliminary data.</text>
</comment>
<gene>
    <name evidence="3" type="ORF">PGLA2088_LOCUS5259</name>
</gene>
<dbReference type="PANTHER" id="PTHR43798">
    <property type="entry name" value="MONOACYLGLYCEROL LIPASE"/>
    <property type="match status" value="1"/>
</dbReference>
<dbReference type="AlphaFoldDB" id="A0A813I8F6"/>
<sequence>APMRCRSESQVPKCFQQVKCPYAQAQTVYGTYGAINYAFVGPETGEVVVCLHGLNGSRLLFQDTANYLSRMGGFRVLTFDLYGHGLSNAPRVDLCPKGCCGPSRSGCSSAAPRGRYDLDFFVDQTDELLSLLGVDGPVNLLGFSLGGTVAVAFAQRFPERVRRLAAISPSGFIPKVPRLYYLLRALSCCLVPLAPHVICTCLYKRERFARSLRTEGQALDEDAVNSLWSRFVWQLFVKRGVASATLAVCSRVNWFNLTDLFEDVGRHSRPVLLIWGERDNLNPASTVAEKVKSCFSNAKLLVVPRAGHIALCDKPAEVIPRIFKFLQLPADVRMDSVELTIPPASTTCSPCSPNSIRPQASSPDANADAIPAEVHGSDRDPPQQPHFTSASACRAEQMPVPMILGHTEDICDPVSATSTASL</sequence>
<dbReference type="InterPro" id="IPR050266">
    <property type="entry name" value="AB_hydrolase_sf"/>
</dbReference>
<dbReference type="InterPro" id="IPR029058">
    <property type="entry name" value="AB_hydrolase_fold"/>
</dbReference>
<dbReference type="PANTHER" id="PTHR43798:SF33">
    <property type="entry name" value="HYDROLASE, PUTATIVE (AFU_ORTHOLOGUE AFUA_2G14860)-RELATED"/>
    <property type="match status" value="1"/>
</dbReference>
<name>A0A813I8F6_POLGL</name>
<dbReference type="Gene3D" id="3.40.50.1820">
    <property type="entry name" value="alpha/beta hydrolase"/>
    <property type="match status" value="1"/>
</dbReference>